<gene>
    <name evidence="1" type="ORF">D7S89_26420</name>
</gene>
<dbReference type="Proteomes" id="UP000280434">
    <property type="component" value="Unassembled WGS sequence"/>
</dbReference>
<name>A0A494X127_9BURK</name>
<accession>A0A494X127</accession>
<keyword evidence="2" id="KW-1185">Reference proteome</keyword>
<evidence type="ECO:0000313" key="2">
    <source>
        <dbReference type="Proteomes" id="UP000280434"/>
    </source>
</evidence>
<dbReference type="EMBL" id="RBZV01000023">
    <property type="protein sequence ID" value="RKP43341.1"/>
    <property type="molecule type" value="Genomic_DNA"/>
</dbReference>
<comment type="caution">
    <text evidence="1">The sequence shown here is derived from an EMBL/GenBank/DDBJ whole genome shotgun (WGS) entry which is preliminary data.</text>
</comment>
<reference evidence="1 2" key="1">
    <citation type="submission" date="2018-10" db="EMBL/GenBank/DDBJ databases">
        <title>Paraburkholderia sp. 7MK8-2, isolated from soil.</title>
        <authorList>
            <person name="Gao Z.-H."/>
            <person name="Qiu L.-H."/>
        </authorList>
    </citation>
    <scope>NUCLEOTIDE SEQUENCE [LARGE SCALE GENOMIC DNA]</scope>
    <source>
        <strain evidence="1 2">7MK8-2</strain>
    </source>
</reference>
<evidence type="ECO:0000313" key="1">
    <source>
        <dbReference type="EMBL" id="RKP43341.1"/>
    </source>
</evidence>
<dbReference type="AlphaFoldDB" id="A0A494X127"/>
<organism evidence="1 2">
    <name type="scientific">Trinickia fusca</name>
    <dbReference type="NCBI Taxonomy" id="2419777"/>
    <lineage>
        <taxon>Bacteria</taxon>
        <taxon>Pseudomonadati</taxon>
        <taxon>Pseudomonadota</taxon>
        <taxon>Betaproteobacteria</taxon>
        <taxon>Burkholderiales</taxon>
        <taxon>Burkholderiaceae</taxon>
        <taxon>Trinickia</taxon>
    </lineage>
</organism>
<protein>
    <submittedName>
        <fullName evidence="1">Uncharacterized protein</fullName>
    </submittedName>
</protein>
<sequence length="92" mass="10333">MCPLALENVILALLILDNKIGTFSWPHLWQSPRFGATNTHIDNEATSIDYVIHPAQLPDKPFRGNCDPKIVAEDPLLMRIKICKCSPNPKIL</sequence>
<proteinExistence type="predicted"/>